<reference evidence="2" key="2">
    <citation type="submission" date="2021-02" db="EMBL/GenBank/DDBJ databases">
        <authorList>
            <person name="Kimball J.A."/>
            <person name="Haas M.W."/>
            <person name="Macchietto M."/>
            <person name="Kono T."/>
            <person name="Duquette J."/>
            <person name="Shao M."/>
        </authorList>
    </citation>
    <scope>NUCLEOTIDE SEQUENCE</scope>
    <source>
        <tissue evidence="2">Fresh leaf tissue</tissue>
    </source>
</reference>
<sequence length="191" mass="20234">MQQCSTTKSAAAFARTPCQLRTLPVKHTHTLAPVLPSSCPPFICRWRGGGGRPLLLLLHLPRGAPWLLRLCARAAAAIRGGSNRSGRRRRSEMAVAGEAHGGGAETTTALSSFSSACRVGLHGFYGSAPGRWQRRRSGAVGIPGRERSEWERTSEVAVAGKARGGGGKAWRRRRPGSAEVATGKSRSGDGK</sequence>
<reference evidence="2" key="1">
    <citation type="journal article" date="2021" name="bioRxiv">
        <title>Whole Genome Assembly and Annotation of Northern Wild Rice, Zizania palustris L., Supports a Whole Genome Duplication in the Zizania Genus.</title>
        <authorList>
            <person name="Haas M."/>
            <person name="Kono T."/>
            <person name="Macchietto M."/>
            <person name="Millas R."/>
            <person name="McGilp L."/>
            <person name="Shao M."/>
            <person name="Duquette J."/>
            <person name="Hirsch C.N."/>
            <person name="Kimball J."/>
        </authorList>
    </citation>
    <scope>NUCLEOTIDE SEQUENCE</scope>
    <source>
        <tissue evidence="2">Fresh leaf tissue</tissue>
    </source>
</reference>
<feature type="region of interest" description="Disordered" evidence="1">
    <location>
        <begin position="153"/>
        <end position="191"/>
    </location>
</feature>
<feature type="region of interest" description="Disordered" evidence="1">
    <location>
        <begin position="81"/>
        <end position="105"/>
    </location>
</feature>
<comment type="caution">
    <text evidence="2">The sequence shown here is derived from an EMBL/GenBank/DDBJ whole genome shotgun (WGS) entry which is preliminary data.</text>
</comment>
<organism evidence="2 3">
    <name type="scientific">Zizania palustris</name>
    <name type="common">Northern wild rice</name>
    <dbReference type="NCBI Taxonomy" id="103762"/>
    <lineage>
        <taxon>Eukaryota</taxon>
        <taxon>Viridiplantae</taxon>
        <taxon>Streptophyta</taxon>
        <taxon>Embryophyta</taxon>
        <taxon>Tracheophyta</taxon>
        <taxon>Spermatophyta</taxon>
        <taxon>Magnoliopsida</taxon>
        <taxon>Liliopsida</taxon>
        <taxon>Poales</taxon>
        <taxon>Poaceae</taxon>
        <taxon>BOP clade</taxon>
        <taxon>Oryzoideae</taxon>
        <taxon>Oryzeae</taxon>
        <taxon>Zizaniinae</taxon>
        <taxon>Zizania</taxon>
    </lineage>
</organism>
<evidence type="ECO:0000313" key="2">
    <source>
        <dbReference type="EMBL" id="KAG8096682.1"/>
    </source>
</evidence>
<evidence type="ECO:0000313" key="3">
    <source>
        <dbReference type="Proteomes" id="UP000729402"/>
    </source>
</evidence>
<dbReference type="EMBL" id="JAAALK010000079">
    <property type="protein sequence ID" value="KAG8096682.1"/>
    <property type="molecule type" value="Genomic_DNA"/>
</dbReference>
<dbReference type="Proteomes" id="UP000729402">
    <property type="component" value="Unassembled WGS sequence"/>
</dbReference>
<protein>
    <submittedName>
        <fullName evidence="2">Uncharacterized protein</fullName>
    </submittedName>
</protein>
<keyword evidence="3" id="KW-1185">Reference proteome</keyword>
<name>A0A8J5X3K1_ZIZPA</name>
<evidence type="ECO:0000256" key="1">
    <source>
        <dbReference type="SAM" id="MobiDB-lite"/>
    </source>
</evidence>
<accession>A0A8J5X3K1</accession>
<proteinExistence type="predicted"/>
<dbReference type="AlphaFoldDB" id="A0A8J5X3K1"/>
<gene>
    <name evidence="2" type="ORF">GUJ93_ZPchr0013g34414</name>
</gene>